<reference evidence="1" key="2">
    <citation type="submission" date="2018-03" db="EMBL/GenBank/DDBJ databases">
        <title>The Triticum urartu genome reveals the dynamic nature of wheat genome evolution.</title>
        <authorList>
            <person name="Ling H."/>
            <person name="Ma B."/>
            <person name="Shi X."/>
            <person name="Liu H."/>
            <person name="Dong L."/>
            <person name="Sun H."/>
            <person name="Cao Y."/>
            <person name="Gao Q."/>
            <person name="Zheng S."/>
            <person name="Li Y."/>
            <person name="Yu Y."/>
            <person name="Du H."/>
            <person name="Qi M."/>
            <person name="Li Y."/>
            <person name="Yu H."/>
            <person name="Cui Y."/>
            <person name="Wang N."/>
            <person name="Chen C."/>
            <person name="Wu H."/>
            <person name="Zhao Y."/>
            <person name="Zhang J."/>
            <person name="Li Y."/>
            <person name="Zhou W."/>
            <person name="Zhang B."/>
            <person name="Hu W."/>
            <person name="Eijk M."/>
            <person name="Tang J."/>
            <person name="Witsenboer H."/>
            <person name="Zhao S."/>
            <person name="Li Z."/>
            <person name="Zhang A."/>
            <person name="Wang D."/>
            <person name="Liang C."/>
        </authorList>
    </citation>
    <scope>NUCLEOTIDE SEQUENCE [LARGE SCALE GENOMIC DNA]</scope>
    <source>
        <strain evidence="1">cv. G1812</strain>
    </source>
</reference>
<proteinExistence type="predicted"/>
<protein>
    <submittedName>
        <fullName evidence="1">Uncharacterized protein</fullName>
    </submittedName>
</protein>
<accession>A0A8R7QTG5</accession>
<evidence type="ECO:0000313" key="1">
    <source>
        <dbReference type="EnsemblPlants" id="TuG1812G0600002333.01.T01.cds421735"/>
    </source>
</evidence>
<dbReference type="Gramene" id="TuG1812G0600002333.01.T01">
    <property type="protein sequence ID" value="TuG1812G0600002333.01.T01.cds421735"/>
    <property type="gene ID" value="TuG1812G0600002333.01"/>
</dbReference>
<dbReference type="EnsemblPlants" id="TuG1812G0600002333.01.T01">
    <property type="protein sequence ID" value="TuG1812G0600002333.01.T01.cds421735"/>
    <property type="gene ID" value="TuG1812G0600002333.01"/>
</dbReference>
<dbReference type="Proteomes" id="UP000015106">
    <property type="component" value="Chromosome 6"/>
</dbReference>
<name>A0A8R7QTG5_TRIUA</name>
<sequence>MDVSIASVAFCSNSHSMIELAFLGKLSQPPLIHGGSRHLLDVAFYEQSSHDGAPLSGHSVAPLALPDNNFYSTPSVPYYLSLI</sequence>
<keyword evidence="2" id="KW-1185">Reference proteome</keyword>
<reference evidence="1" key="3">
    <citation type="submission" date="2022-06" db="UniProtKB">
        <authorList>
            <consortium name="EnsemblPlants"/>
        </authorList>
    </citation>
    <scope>IDENTIFICATION</scope>
</reference>
<reference evidence="2" key="1">
    <citation type="journal article" date="2013" name="Nature">
        <title>Draft genome of the wheat A-genome progenitor Triticum urartu.</title>
        <authorList>
            <person name="Ling H.Q."/>
            <person name="Zhao S."/>
            <person name="Liu D."/>
            <person name="Wang J."/>
            <person name="Sun H."/>
            <person name="Zhang C."/>
            <person name="Fan H."/>
            <person name="Li D."/>
            <person name="Dong L."/>
            <person name="Tao Y."/>
            <person name="Gao C."/>
            <person name="Wu H."/>
            <person name="Li Y."/>
            <person name="Cui Y."/>
            <person name="Guo X."/>
            <person name="Zheng S."/>
            <person name="Wang B."/>
            <person name="Yu K."/>
            <person name="Liang Q."/>
            <person name="Yang W."/>
            <person name="Lou X."/>
            <person name="Chen J."/>
            <person name="Feng M."/>
            <person name="Jian J."/>
            <person name="Zhang X."/>
            <person name="Luo G."/>
            <person name="Jiang Y."/>
            <person name="Liu J."/>
            <person name="Wang Z."/>
            <person name="Sha Y."/>
            <person name="Zhang B."/>
            <person name="Wu H."/>
            <person name="Tang D."/>
            <person name="Shen Q."/>
            <person name="Xue P."/>
            <person name="Zou S."/>
            <person name="Wang X."/>
            <person name="Liu X."/>
            <person name="Wang F."/>
            <person name="Yang Y."/>
            <person name="An X."/>
            <person name="Dong Z."/>
            <person name="Zhang K."/>
            <person name="Zhang X."/>
            <person name="Luo M.C."/>
            <person name="Dvorak J."/>
            <person name="Tong Y."/>
            <person name="Wang J."/>
            <person name="Yang H."/>
            <person name="Li Z."/>
            <person name="Wang D."/>
            <person name="Zhang A."/>
            <person name="Wang J."/>
        </authorList>
    </citation>
    <scope>NUCLEOTIDE SEQUENCE</scope>
    <source>
        <strain evidence="2">cv. G1812</strain>
    </source>
</reference>
<dbReference type="AlphaFoldDB" id="A0A8R7QTG5"/>
<organism evidence="1 2">
    <name type="scientific">Triticum urartu</name>
    <name type="common">Red wild einkorn</name>
    <name type="synonym">Crithodium urartu</name>
    <dbReference type="NCBI Taxonomy" id="4572"/>
    <lineage>
        <taxon>Eukaryota</taxon>
        <taxon>Viridiplantae</taxon>
        <taxon>Streptophyta</taxon>
        <taxon>Embryophyta</taxon>
        <taxon>Tracheophyta</taxon>
        <taxon>Spermatophyta</taxon>
        <taxon>Magnoliopsida</taxon>
        <taxon>Liliopsida</taxon>
        <taxon>Poales</taxon>
        <taxon>Poaceae</taxon>
        <taxon>BOP clade</taxon>
        <taxon>Pooideae</taxon>
        <taxon>Triticodae</taxon>
        <taxon>Triticeae</taxon>
        <taxon>Triticinae</taxon>
        <taxon>Triticum</taxon>
    </lineage>
</organism>
<evidence type="ECO:0000313" key="2">
    <source>
        <dbReference type="Proteomes" id="UP000015106"/>
    </source>
</evidence>